<name>A0A7D9CWL4_DEKBR</name>
<dbReference type="PANTHER" id="PTHR11774">
    <property type="entry name" value="GERANYLGERANYL TRANSFERASE TYPE BETA SUBUNIT"/>
    <property type="match status" value="1"/>
</dbReference>
<evidence type="ECO:0000256" key="2">
    <source>
        <dbReference type="ARBA" id="ARBA00010497"/>
    </source>
</evidence>
<sequence length="364" mass="41769">MKNEFYRKKHVSFFKRCLGILPEQYEDETSNMMAFVYFCLTGVDLLKELENIYTKNDINDFRRWIYSHAFETEAYFGFRGSVIYENTGLYDPPDLSATTFAILSLITLGDNLTNINRKKVMRYVIKCQREDGSFAQCLDMSLQKPFGESDTRICMLATMVRSLLKWDGTKGMDIDVNKLYEYVNSLKTYDGGFGMDKFGESHSGLTFCALCTLYFVNKLDSDNFSDTVDFLVHRQVCYNKYRARELSENEYADEDDNGGFNGRPNKYADTCYAFWCVGSLKLLGKEKLVDFSALQNFLLNQTQNDLLGGFTKTNMEEDTPDPVHSMLAIAALSIMKFSGLDGLNPGFVISEKAFNHWKSIKFDD</sequence>
<keyword evidence="5" id="KW-0479">Metal-binding</keyword>
<organism evidence="9 10">
    <name type="scientific">Dekkera bruxellensis</name>
    <name type="common">Brettanomyces custersii</name>
    <dbReference type="NCBI Taxonomy" id="5007"/>
    <lineage>
        <taxon>Eukaryota</taxon>
        <taxon>Fungi</taxon>
        <taxon>Dikarya</taxon>
        <taxon>Ascomycota</taxon>
        <taxon>Saccharomycotina</taxon>
        <taxon>Pichiomycetes</taxon>
        <taxon>Pichiales</taxon>
        <taxon>Pichiaceae</taxon>
        <taxon>Brettanomyces</taxon>
    </lineage>
</organism>
<dbReference type="InterPro" id="IPR045089">
    <property type="entry name" value="PGGT1B-like"/>
</dbReference>
<dbReference type="SUPFAM" id="SSF48239">
    <property type="entry name" value="Terpenoid cyclases/Protein prenyltransferases"/>
    <property type="match status" value="1"/>
</dbReference>
<dbReference type="GO" id="GO:0004662">
    <property type="term" value="F:CAAX-protein geranylgeranyltransferase activity"/>
    <property type="evidence" value="ECO:0007669"/>
    <property type="project" value="TreeGrafter"/>
</dbReference>
<evidence type="ECO:0000259" key="8">
    <source>
        <dbReference type="Pfam" id="PF00432"/>
    </source>
</evidence>
<comment type="cofactor">
    <cofactor evidence="1">
        <name>Zn(2+)</name>
        <dbReference type="ChEBI" id="CHEBI:29105"/>
    </cofactor>
</comment>
<keyword evidence="3" id="KW-0637">Prenyltransferase</keyword>
<dbReference type="Pfam" id="PF00432">
    <property type="entry name" value="Prenyltrans"/>
    <property type="match status" value="1"/>
</dbReference>
<evidence type="ECO:0000256" key="6">
    <source>
        <dbReference type="ARBA" id="ARBA00022737"/>
    </source>
</evidence>
<evidence type="ECO:0000256" key="3">
    <source>
        <dbReference type="ARBA" id="ARBA00022602"/>
    </source>
</evidence>
<evidence type="ECO:0000313" key="10">
    <source>
        <dbReference type="Proteomes" id="UP000478008"/>
    </source>
</evidence>
<keyword evidence="7" id="KW-0862">Zinc</keyword>
<keyword evidence="4" id="KW-0808">Transferase</keyword>
<dbReference type="GO" id="GO:0046872">
    <property type="term" value="F:metal ion binding"/>
    <property type="evidence" value="ECO:0007669"/>
    <property type="project" value="UniProtKB-KW"/>
</dbReference>
<dbReference type="AlphaFoldDB" id="A0A7D9CWL4"/>
<dbReference type="InterPro" id="IPR001330">
    <property type="entry name" value="Prenyltrans"/>
</dbReference>
<keyword evidence="10" id="KW-1185">Reference proteome</keyword>
<reference evidence="9 10" key="1">
    <citation type="submission" date="2019-07" db="EMBL/GenBank/DDBJ databases">
        <authorList>
            <person name="Friedrich A."/>
            <person name="Schacherer J."/>
        </authorList>
    </citation>
    <scope>NUCLEOTIDE SEQUENCE [LARGE SCALE GENOMIC DNA]</scope>
</reference>
<dbReference type="InterPro" id="IPR008930">
    <property type="entry name" value="Terpenoid_cyclase/PrenylTrfase"/>
</dbReference>
<dbReference type="Proteomes" id="UP000478008">
    <property type="component" value="Unassembled WGS sequence"/>
</dbReference>
<evidence type="ECO:0000256" key="7">
    <source>
        <dbReference type="ARBA" id="ARBA00022833"/>
    </source>
</evidence>
<gene>
    <name evidence="9" type="ORF">DEBR0S1_28810G</name>
</gene>
<evidence type="ECO:0000256" key="1">
    <source>
        <dbReference type="ARBA" id="ARBA00001947"/>
    </source>
</evidence>
<dbReference type="Gene3D" id="1.50.10.20">
    <property type="match status" value="1"/>
</dbReference>
<evidence type="ECO:0000256" key="5">
    <source>
        <dbReference type="ARBA" id="ARBA00022723"/>
    </source>
</evidence>
<feature type="domain" description="Prenyltransferase alpha-alpha toroid" evidence="8">
    <location>
        <begin position="5"/>
        <end position="348"/>
    </location>
</feature>
<dbReference type="EMBL" id="CABFWN010000001">
    <property type="protein sequence ID" value="VUG16913.1"/>
    <property type="molecule type" value="Genomic_DNA"/>
</dbReference>
<dbReference type="PANTHER" id="PTHR11774:SF4">
    <property type="entry name" value="GERANYLGERANYL TRANSFERASE TYPE-1 SUBUNIT BETA"/>
    <property type="match status" value="1"/>
</dbReference>
<keyword evidence="6" id="KW-0677">Repeat</keyword>
<protein>
    <submittedName>
        <fullName evidence="9">DEBR0S1_28810g1_1</fullName>
    </submittedName>
</protein>
<comment type="similarity">
    <text evidence="2">Belongs to the protein prenyltransferase subunit beta family.</text>
</comment>
<proteinExistence type="inferred from homology"/>
<evidence type="ECO:0000256" key="4">
    <source>
        <dbReference type="ARBA" id="ARBA00022679"/>
    </source>
</evidence>
<evidence type="ECO:0000313" key="9">
    <source>
        <dbReference type="EMBL" id="VUG16913.1"/>
    </source>
</evidence>
<dbReference type="GO" id="GO:0005953">
    <property type="term" value="C:CAAX-protein geranylgeranyltransferase complex"/>
    <property type="evidence" value="ECO:0007669"/>
    <property type="project" value="TreeGrafter"/>
</dbReference>
<accession>A0A7D9CWL4</accession>